<dbReference type="RefSeq" id="WP_242778681.1">
    <property type="nucleotide sequence ID" value="NZ_JALDAY010000024.1"/>
</dbReference>
<reference evidence="1" key="1">
    <citation type="submission" date="2022-03" db="EMBL/GenBank/DDBJ databases">
        <title>Streptomyces 7R015 and 7R016 isolated from Barleria lupulina in Thailand.</title>
        <authorList>
            <person name="Kanchanasin P."/>
            <person name="Phongsopitanun W."/>
            <person name="Tanasupawat S."/>
        </authorList>
    </citation>
    <scope>NUCLEOTIDE SEQUENCE</scope>
    <source>
        <strain evidence="1">7R015</strain>
    </source>
</reference>
<gene>
    <name evidence="1" type="ORF">MQP27_49325</name>
</gene>
<protein>
    <submittedName>
        <fullName evidence="1">DUF6093 family protein</fullName>
    </submittedName>
</protein>
<organism evidence="1 2">
    <name type="scientific">Streptomyces cylindrosporus</name>
    <dbReference type="NCBI Taxonomy" id="2927583"/>
    <lineage>
        <taxon>Bacteria</taxon>
        <taxon>Bacillati</taxon>
        <taxon>Actinomycetota</taxon>
        <taxon>Actinomycetes</taxon>
        <taxon>Kitasatosporales</taxon>
        <taxon>Streptomycetaceae</taxon>
        <taxon>Streptomyces</taxon>
    </lineage>
</organism>
<dbReference type="InterPro" id="IPR046075">
    <property type="entry name" value="DUF6093"/>
</dbReference>
<name>A0ABS9YP99_9ACTN</name>
<accession>A0ABS9YP99</accession>
<evidence type="ECO:0000313" key="2">
    <source>
        <dbReference type="Proteomes" id="UP001165269"/>
    </source>
</evidence>
<sequence>MPGLDTALAGVAKWLDGNVLLDTVRVELPASGTPVLNEDTGELVRPQGEILYEGPGAVQGGVNQSEIQSTPGALTPWVQETKSRYRMLTPLGAPVPRKDAIVTVVRVHNPANTALIGRAWICQDPGRAATVEVVRITPLDQIEDRGGTS</sequence>
<keyword evidence="2" id="KW-1185">Reference proteome</keyword>
<evidence type="ECO:0000313" key="1">
    <source>
        <dbReference type="EMBL" id="MCI3279093.1"/>
    </source>
</evidence>
<dbReference type="EMBL" id="JALDAY010000024">
    <property type="protein sequence ID" value="MCI3279093.1"/>
    <property type="molecule type" value="Genomic_DNA"/>
</dbReference>
<comment type="caution">
    <text evidence="1">The sequence shown here is derived from an EMBL/GenBank/DDBJ whole genome shotgun (WGS) entry which is preliminary data.</text>
</comment>
<dbReference type="Pfam" id="PF19586">
    <property type="entry name" value="DUF6093"/>
    <property type="match status" value="1"/>
</dbReference>
<dbReference type="Proteomes" id="UP001165269">
    <property type="component" value="Unassembled WGS sequence"/>
</dbReference>
<proteinExistence type="predicted"/>